<gene>
    <name evidence="8" type="ORF">NDI86_00855</name>
</gene>
<proteinExistence type="predicted"/>
<dbReference type="InterPro" id="IPR031621">
    <property type="entry name" value="HisKA_7TM"/>
</dbReference>
<dbReference type="PROSITE" id="PS50109">
    <property type="entry name" value="HIS_KIN"/>
    <property type="match status" value="1"/>
</dbReference>
<dbReference type="SUPFAM" id="SSF55785">
    <property type="entry name" value="PYP-like sensor domain (PAS domain)"/>
    <property type="match status" value="1"/>
</dbReference>
<protein>
    <recommendedName>
        <fullName evidence="2">histidine kinase</fullName>
        <ecNumber evidence="2">2.7.13.3</ecNumber>
    </recommendedName>
</protein>
<feature type="transmembrane region" description="Helical" evidence="6">
    <location>
        <begin position="175"/>
        <end position="194"/>
    </location>
</feature>
<dbReference type="PANTHER" id="PTHR43711:SF1">
    <property type="entry name" value="HISTIDINE KINASE 1"/>
    <property type="match status" value="1"/>
</dbReference>
<keyword evidence="4" id="KW-0418">Kinase</keyword>
<reference evidence="8 9" key="1">
    <citation type="submission" date="2022-06" db="EMBL/GenBank/DDBJ databases">
        <title>Halomicroarcula sp. a new haloarchaeum isolate from saline soil.</title>
        <authorList>
            <person name="Strakova D."/>
            <person name="Galisteo C."/>
            <person name="Sanchez-Porro C."/>
            <person name="Ventosa A."/>
        </authorList>
    </citation>
    <scope>NUCLEOTIDE SEQUENCE [LARGE SCALE GENOMIC DNA]</scope>
    <source>
        <strain evidence="8 9">S3CR25-11</strain>
    </source>
</reference>
<comment type="catalytic activity">
    <reaction evidence="1">
        <text>ATP + protein L-histidine = ADP + protein N-phospho-L-histidine.</text>
        <dbReference type="EC" id="2.7.13.3"/>
    </reaction>
</comment>
<dbReference type="InterPro" id="IPR005467">
    <property type="entry name" value="His_kinase_dom"/>
</dbReference>
<dbReference type="RefSeq" id="WP_310898497.1">
    <property type="nucleotide sequence ID" value="NZ_JAMQOS010000001.1"/>
</dbReference>
<dbReference type="Pfam" id="PF00512">
    <property type="entry name" value="HisKA"/>
    <property type="match status" value="1"/>
</dbReference>
<feature type="transmembrane region" description="Helical" evidence="6">
    <location>
        <begin position="6"/>
        <end position="25"/>
    </location>
</feature>
<dbReference type="PANTHER" id="PTHR43711">
    <property type="entry name" value="TWO-COMPONENT HISTIDINE KINASE"/>
    <property type="match status" value="1"/>
</dbReference>
<evidence type="ECO:0000313" key="8">
    <source>
        <dbReference type="EMBL" id="MDS0280650.1"/>
    </source>
</evidence>
<evidence type="ECO:0000256" key="4">
    <source>
        <dbReference type="ARBA" id="ARBA00022777"/>
    </source>
</evidence>
<evidence type="ECO:0000256" key="3">
    <source>
        <dbReference type="ARBA" id="ARBA00022679"/>
    </source>
</evidence>
<keyword evidence="3" id="KW-0808">Transferase</keyword>
<evidence type="ECO:0000256" key="6">
    <source>
        <dbReference type="SAM" id="Phobius"/>
    </source>
</evidence>
<dbReference type="Pfam" id="PF02518">
    <property type="entry name" value="HATPase_c"/>
    <property type="match status" value="1"/>
</dbReference>
<dbReference type="Proteomes" id="UP001268864">
    <property type="component" value="Unassembled WGS sequence"/>
</dbReference>
<name>A0ABU2FIR6_9EURY</name>
<dbReference type="SUPFAM" id="SSF47384">
    <property type="entry name" value="Homodimeric domain of signal transducing histidine kinase"/>
    <property type="match status" value="1"/>
</dbReference>
<dbReference type="Gene3D" id="1.10.287.130">
    <property type="match status" value="1"/>
</dbReference>
<evidence type="ECO:0000256" key="2">
    <source>
        <dbReference type="ARBA" id="ARBA00012438"/>
    </source>
</evidence>
<feature type="transmembrane region" description="Helical" evidence="6">
    <location>
        <begin position="37"/>
        <end position="60"/>
    </location>
</feature>
<keyword evidence="6" id="KW-1133">Transmembrane helix</keyword>
<dbReference type="InterPro" id="IPR036097">
    <property type="entry name" value="HisK_dim/P_sf"/>
</dbReference>
<dbReference type="Pfam" id="PF16927">
    <property type="entry name" value="HisKA_7TM"/>
    <property type="match status" value="1"/>
</dbReference>
<keyword evidence="8" id="KW-0067">ATP-binding</keyword>
<dbReference type="EMBL" id="JAMQOS010000001">
    <property type="protein sequence ID" value="MDS0280650.1"/>
    <property type="molecule type" value="Genomic_DNA"/>
</dbReference>
<dbReference type="SMART" id="SM00387">
    <property type="entry name" value="HATPase_c"/>
    <property type="match status" value="1"/>
</dbReference>
<organism evidence="8 9">
    <name type="scientific">Haloarcula onubensis</name>
    <dbReference type="NCBI Taxonomy" id="2950539"/>
    <lineage>
        <taxon>Archaea</taxon>
        <taxon>Methanobacteriati</taxon>
        <taxon>Methanobacteriota</taxon>
        <taxon>Stenosarchaea group</taxon>
        <taxon>Halobacteria</taxon>
        <taxon>Halobacteriales</taxon>
        <taxon>Haloarculaceae</taxon>
        <taxon>Haloarcula</taxon>
    </lineage>
</organism>
<evidence type="ECO:0000313" key="9">
    <source>
        <dbReference type="Proteomes" id="UP001268864"/>
    </source>
</evidence>
<accession>A0ABU2FIR6</accession>
<keyword evidence="6" id="KW-0812">Transmembrane</keyword>
<keyword evidence="6" id="KW-0472">Membrane</keyword>
<keyword evidence="8" id="KW-0547">Nucleotide-binding</keyword>
<dbReference type="InterPro" id="IPR003594">
    <property type="entry name" value="HATPase_dom"/>
</dbReference>
<comment type="caution">
    <text evidence="8">The sequence shown here is derived from an EMBL/GenBank/DDBJ whole genome shotgun (WGS) entry which is preliminary data.</text>
</comment>
<feature type="domain" description="Histidine kinase" evidence="7">
    <location>
        <begin position="355"/>
        <end position="543"/>
    </location>
</feature>
<dbReference type="InterPro" id="IPR035965">
    <property type="entry name" value="PAS-like_dom_sf"/>
</dbReference>
<feature type="transmembrane region" description="Helical" evidence="6">
    <location>
        <begin position="100"/>
        <end position="122"/>
    </location>
</feature>
<dbReference type="InterPro" id="IPR050736">
    <property type="entry name" value="Sensor_HK_Regulatory"/>
</dbReference>
<dbReference type="SUPFAM" id="SSF55874">
    <property type="entry name" value="ATPase domain of HSP90 chaperone/DNA topoisomerase II/histidine kinase"/>
    <property type="match status" value="1"/>
</dbReference>
<dbReference type="GO" id="GO:0005524">
    <property type="term" value="F:ATP binding"/>
    <property type="evidence" value="ECO:0007669"/>
    <property type="project" value="UniProtKB-KW"/>
</dbReference>
<keyword evidence="5" id="KW-0902">Two-component regulatory system</keyword>
<evidence type="ECO:0000256" key="5">
    <source>
        <dbReference type="ARBA" id="ARBA00023012"/>
    </source>
</evidence>
<dbReference type="Gene3D" id="3.30.450.20">
    <property type="entry name" value="PAS domain"/>
    <property type="match status" value="1"/>
</dbReference>
<dbReference type="InterPro" id="IPR003661">
    <property type="entry name" value="HisK_dim/P_dom"/>
</dbReference>
<evidence type="ECO:0000256" key="1">
    <source>
        <dbReference type="ARBA" id="ARBA00000085"/>
    </source>
</evidence>
<evidence type="ECO:0000259" key="7">
    <source>
        <dbReference type="PROSITE" id="PS50109"/>
    </source>
</evidence>
<sequence>MGGLTTVDILALLTLLAVVPVGLVVRASWRHRHQPAFRWLFIAMLSAGVWTVARAISLFANSPTVTILFDRVLVFAVSLLAICWFLLAVESVFRRPVSEYVFAVLLAVPVATQLLGLVRPTLLYTADSYVDDRGVFQNTVGPWLAVDLYLFGFGLALSAVAIWTGRALTGRRKHVETSTLMVTGTLIIAAPAVLHTTGLVPEYVDATPVALFVAGGLLLRALRVDAGEQLELGPRRDSAFDVLDEAILIVTDRGVVVDANQRLRDLFGVSSVAGRNVTDVLSDADGLVDALARGTDEWSGTISLGERYFDARLATVEYGLGAEGRLVVLSDVTERREREQRLERQNERLEKFTSTVSHDLRNPLSVARGRVELLSAGTDSPHLEPLERALARMNTLVDETLSLARQGRIVDETDTVSLAAVCERSWRRVDTRDATLTVVDDDRLLADSVRVERVFENLFRNCVEHGGPGVAVRVGLSADGFYVADDGPGVPPDERDEVFGFGETSTTDGTGYGLAIVAEIASAHGWRVDVSASEAGGARFDFSGVTFAPSGE</sequence>
<dbReference type="SMART" id="SM00388">
    <property type="entry name" value="HisKA"/>
    <property type="match status" value="1"/>
</dbReference>
<dbReference type="InterPro" id="IPR000014">
    <property type="entry name" value="PAS"/>
</dbReference>
<dbReference type="InterPro" id="IPR036890">
    <property type="entry name" value="HATPase_C_sf"/>
</dbReference>
<dbReference type="EC" id="2.7.13.3" evidence="2"/>
<keyword evidence="9" id="KW-1185">Reference proteome</keyword>
<dbReference type="Gene3D" id="3.30.565.10">
    <property type="entry name" value="Histidine kinase-like ATPase, C-terminal domain"/>
    <property type="match status" value="1"/>
</dbReference>
<feature type="transmembrane region" description="Helical" evidence="6">
    <location>
        <begin position="72"/>
        <end position="93"/>
    </location>
</feature>
<dbReference type="Pfam" id="PF13188">
    <property type="entry name" value="PAS_8"/>
    <property type="match status" value="1"/>
</dbReference>
<dbReference type="CDD" id="cd00082">
    <property type="entry name" value="HisKA"/>
    <property type="match status" value="1"/>
</dbReference>
<feature type="transmembrane region" description="Helical" evidence="6">
    <location>
        <begin position="142"/>
        <end position="163"/>
    </location>
</feature>